<evidence type="ECO:0000256" key="1">
    <source>
        <dbReference type="SAM" id="Phobius"/>
    </source>
</evidence>
<dbReference type="AlphaFoldDB" id="A0A8R1IJE5"/>
<dbReference type="InterPro" id="IPR043502">
    <property type="entry name" value="DNA/RNA_pol_sf"/>
</dbReference>
<keyword evidence="1" id="KW-0472">Membrane</keyword>
<proteinExistence type="predicted"/>
<organism evidence="3 4">
    <name type="scientific">Caenorhabditis japonica</name>
    <dbReference type="NCBI Taxonomy" id="281687"/>
    <lineage>
        <taxon>Eukaryota</taxon>
        <taxon>Metazoa</taxon>
        <taxon>Ecdysozoa</taxon>
        <taxon>Nematoda</taxon>
        <taxon>Chromadorea</taxon>
        <taxon>Rhabditida</taxon>
        <taxon>Rhabditina</taxon>
        <taxon>Rhabditomorpha</taxon>
        <taxon>Rhabditoidea</taxon>
        <taxon>Rhabditidae</taxon>
        <taxon>Peloderinae</taxon>
        <taxon>Caenorhabditis</taxon>
    </lineage>
</organism>
<keyword evidence="4" id="KW-1185">Reference proteome</keyword>
<dbReference type="Pfam" id="PF00078">
    <property type="entry name" value="RVT_1"/>
    <property type="match status" value="1"/>
</dbReference>
<keyword evidence="1" id="KW-0812">Transmembrane</keyword>
<dbReference type="InterPro" id="IPR000477">
    <property type="entry name" value="RT_dom"/>
</dbReference>
<dbReference type="EnsemblMetazoa" id="CJA35074.1">
    <property type="protein sequence ID" value="CJA35074.1"/>
    <property type="gene ID" value="WBGene00210921"/>
</dbReference>
<evidence type="ECO:0000259" key="2">
    <source>
        <dbReference type="PROSITE" id="PS50878"/>
    </source>
</evidence>
<dbReference type="PRINTS" id="PR01345">
    <property type="entry name" value="CERVTRCPTASE"/>
</dbReference>
<reference evidence="4" key="1">
    <citation type="submission" date="2010-08" db="EMBL/GenBank/DDBJ databases">
        <authorList>
            <consortium name="Caenorhabditis japonica Sequencing Consortium"/>
            <person name="Wilson R.K."/>
        </authorList>
    </citation>
    <scope>NUCLEOTIDE SEQUENCE [LARGE SCALE GENOMIC DNA]</scope>
    <source>
        <strain evidence="4">DF5081</strain>
    </source>
</reference>
<dbReference type="Proteomes" id="UP000005237">
    <property type="component" value="Unassembled WGS sequence"/>
</dbReference>
<accession>A0A8R1IJE5</accession>
<protein>
    <submittedName>
        <fullName evidence="3">Reverse transcriptase domain-containing protein</fullName>
    </submittedName>
</protein>
<sequence>MEMRKIEIPSGVPQGSVSGPFLFLVFLNDLLYSLPPTIHFSVFADDIKVYHHNPHIVQNAINIISDWSVCNELPLAESKTSLLRLGSLNSNQLYFISDSPILASSSVRDLGLLTDSSLKFELHINQKIALSLLRAKQLLKSFRSSNPAFYSALFKTYVLPILEYGSSVYSPPPVSKLSIKLEKPLRYFSKIALQRCNISFSSYENRLELLNMYSIRNRRLKAQLILLYRMVSGASYFPALNSFISFAFSSRRPMLLKCHFPQNNDFFSITVPIWNSIVRNISAFLTPSQFEQLVVSSISRF</sequence>
<feature type="domain" description="Reverse transcriptase" evidence="2">
    <location>
        <begin position="1"/>
        <end position="114"/>
    </location>
</feature>
<evidence type="ECO:0000313" key="4">
    <source>
        <dbReference type="Proteomes" id="UP000005237"/>
    </source>
</evidence>
<evidence type="ECO:0000313" key="3">
    <source>
        <dbReference type="EnsemblMetazoa" id="CJA35074.1"/>
    </source>
</evidence>
<feature type="transmembrane region" description="Helical" evidence="1">
    <location>
        <begin position="226"/>
        <end position="248"/>
    </location>
</feature>
<reference evidence="3" key="2">
    <citation type="submission" date="2022-06" db="UniProtKB">
        <authorList>
            <consortium name="EnsemblMetazoa"/>
        </authorList>
    </citation>
    <scope>IDENTIFICATION</scope>
    <source>
        <strain evidence="3">DF5081</strain>
    </source>
</reference>
<keyword evidence="1" id="KW-1133">Transmembrane helix</keyword>
<dbReference type="PANTHER" id="PTHR33332">
    <property type="entry name" value="REVERSE TRANSCRIPTASE DOMAIN-CONTAINING PROTEIN"/>
    <property type="match status" value="1"/>
</dbReference>
<dbReference type="SUPFAM" id="SSF56672">
    <property type="entry name" value="DNA/RNA polymerases"/>
    <property type="match status" value="1"/>
</dbReference>
<dbReference type="PROSITE" id="PS50878">
    <property type="entry name" value="RT_POL"/>
    <property type="match status" value="1"/>
</dbReference>
<name>A0A8R1IJE5_CAEJA</name>